<proteinExistence type="predicted"/>
<evidence type="ECO:0000313" key="3">
    <source>
        <dbReference type="Proteomes" id="UP000093000"/>
    </source>
</evidence>
<comment type="caution">
    <text evidence="2">The sequence shown here is derived from an EMBL/GenBank/DDBJ whole genome shotgun (WGS) entry which is preliminary data.</text>
</comment>
<feature type="compositionally biased region" description="Polar residues" evidence="1">
    <location>
        <begin position="266"/>
        <end position="275"/>
    </location>
</feature>
<evidence type="ECO:0000256" key="1">
    <source>
        <dbReference type="SAM" id="MobiDB-lite"/>
    </source>
</evidence>
<dbReference type="OrthoDB" id="2287113at2759"/>
<protein>
    <submittedName>
        <fullName evidence="2">Uncharacterized protein</fullName>
    </submittedName>
</protein>
<keyword evidence="3" id="KW-1185">Reference proteome</keyword>
<feature type="compositionally biased region" description="Polar residues" evidence="1">
    <location>
        <begin position="249"/>
        <end position="258"/>
    </location>
</feature>
<organism evidence="2 3">
    <name type="scientific">Choanephora cucurbitarum</name>
    <dbReference type="NCBI Taxonomy" id="101091"/>
    <lineage>
        <taxon>Eukaryota</taxon>
        <taxon>Fungi</taxon>
        <taxon>Fungi incertae sedis</taxon>
        <taxon>Mucoromycota</taxon>
        <taxon>Mucoromycotina</taxon>
        <taxon>Mucoromycetes</taxon>
        <taxon>Mucorales</taxon>
        <taxon>Mucorineae</taxon>
        <taxon>Choanephoraceae</taxon>
        <taxon>Choanephoroideae</taxon>
        <taxon>Choanephora</taxon>
    </lineage>
</organism>
<feature type="region of interest" description="Disordered" evidence="1">
    <location>
        <begin position="88"/>
        <end position="115"/>
    </location>
</feature>
<evidence type="ECO:0000313" key="2">
    <source>
        <dbReference type="EMBL" id="OBZ88143.1"/>
    </source>
</evidence>
<accession>A0A1C7NG87</accession>
<dbReference type="EMBL" id="LUGH01000172">
    <property type="protein sequence ID" value="OBZ88143.1"/>
    <property type="molecule type" value="Genomic_DNA"/>
</dbReference>
<dbReference type="AlphaFoldDB" id="A0A1C7NG87"/>
<feature type="compositionally biased region" description="Polar residues" evidence="1">
    <location>
        <begin position="103"/>
        <end position="113"/>
    </location>
</feature>
<name>A0A1C7NG87_9FUNG</name>
<sequence>MLMAYYPYARYPYYQQEHQYPSSFQTLPPRLPPASDRSQLPIPFQPQLYNQPHYRSQPIDPEAIQAIYEAYVYQLQRDREEQDYDYYHKEHQRRKSKLYASRSGESLDSSYSNGEPLYSTYPEEVHYQNRPAYNSQSSQYVGSDSWRMEVDGEPMNELERLAAENAIINVQRSKYVDLEEDIEADNKSPSTDLSNLISSLALDDNPPCTTDDQVTSKENNVAVVQHSKKKKSWLFKFFSKKNTPDYFLTTSQPNNSSVPPTPALTPDNSSTSSGPTLHLIDPTLLEKGAWAFQLPASAEDSQEWCAFQQTNQKIIMRYVQQFNHPRGIGCNFQLFDKRIAGGIIPVLVAPFYMKCYYATELNPKKIVTIEIRLFQNV</sequence>
<gene>
    <name evidence="2" type="ORF">A0J61_03807</name>
</gene>
<reference evidence="2 3" key="1">
    <citation type="submission" date="2016-03" db="EMBL/GenBank/DDBJ databases">
        <title>Choanephora cucurbitarum.</title>
        <authorList>
            <person name="Min B."/>
            <person name="Park H."/>
            <person name="Park J.-H."/>
            <person name="Shin H.-D."/>
            <person name="Choi I.-G."/>
        </authorList>
    </citation>
    <scope>NUCLEOTIDE SEQUENCE [LARGE SCALE GENOMIC DNA]</scope>
    <source>
        <strain evidence="2 3">KUS-F28377</strain>
    </source>
</reference>
<dbReference type="InParanoid" id="A0A1C7NG87"/>
<feature type="region of interest" description="Disordered" evidence="1">
    <location>
        <begin position="249"/>
        <end position="275"/>
    </location>
</feature>
<dbReference type="Proteomes" id="UP000093000">
    <property type="component" value="Unassembled WGS sequence"/>
</dbReference>